<gene>
    <name evidence="1" type="ORF">BCM02_1059</name>
</gene>
<name>A0A5S5C4U9_9BACL</name>
<evidence type="ECO:0000313" key="2">
    <source>
        <dbReference type="Proteomes" id="UP000323257"/>
    </source>
</evidence>
<organism evidence="1 2">
    <name type="scientific">Paenibacillus methanolicus</name>
    <dbReference type="NCBI Taxonomy" id="582686"/>
    <lineage>
        <taxon>Bacteria</taxon>
        <taxon>Bacillati</taxon>
        <taxon>Bacillota</taxon>
        <taxon>Bacilli</taxon>
        <taxon>Bacillales</taxon>
        <taxon>Paenibacillaceae</taxon>
        <taxon>Paenibacillus</taxon>
    </lineage>
</organism>
<protein>
    <submittedName>
        <fullName evidence="1">Uncharacterized protein</fullName>
    </submittedName>
</protein>
<sequence>MNREEFIIFTALSNYLKELGVNLAEFLSKEELKKYTEIGESYLNINNEEFRDELKDIIKGMSKQFLT</sequence>
<dbReference type="OrthoDB" id="2627031at2"/>
<accession>A0A5S5C4U9</accession>
<evidence type="ECO:0000313" key="1">
    <source>
        <dbReference type="EMBL" id="TYP74465.1"/>
    </source>
</evidence>
<dbReference type="RefSeq" id="WP_148929731.1">
    <property type="nucleotide sequence ID" value="NZ_VNHS01000005.1"/>
</dbReference>
<dbReference type="AlphaFoldDB" id="A0A5S5C4U9"/>
<reference evidence="1 2" key="1">
    <citation type="submission" date="2019-07" db="EMBL/GenBank/DDBJ databases">
        <title>Genomic Encyclopedia of Type Strains, Phase III (KMG-III): the genomes of soil and plant-associated and newly described type strains.</title>
        <authorList>
            <person name="Whitman W."/>
        </authorList>
    </citation>
    <scope>NUCLEOTIDE SEQUENCE [LARGE SCALE GENOMIC DNA]</scope>
    <source>
        <strain evidence="1 2">BL24</strain>
    </source>
</reference>
<dbReference type="EMBL" id="VNHS01000005">
    <property type="protein sequence ID" value="TYP74465.1"/>
    <property type="molecule type" value="Genomic_DNA"/>
</dbReference>
<comment type="caution">
    <text evidence="1">The sequence shown here is derived from an EMBL/GenBank/DDBJ whole genome shotgun (WGS) entry which is preliminary data.</text>
</comment>
<dbReference type="Proteomes" id="UP000323257">
    <property type="component" value="Unassembled WGS sequence"/>
</dbReference>
<proteinExistence type="predicted"/>
<keyword evidence="2" id="KW-1185">Reference proteome</keyword>